<reference evidence="1" key="1">
    <citation type="submission" date="2023-08" db="EMBL/GenBank/DDBJ databases">
        <authorList>
            <person name="Alioto T."/>
            <person name="Alioto T."/>
            <person name="Gomez Garrido J."/>
        </authorList>
    </citation>
    <scope>NUCLEOTIDE SEQUENCE</scope>
</reference>
<organism evidence="1 2">
    <name type="scientific">Octopus vulgaris</name>
    <name type="common">Common octopus</name>
    <dbReference type="NCBI Taxonomy" id="6645"/>
    <lineage>
        <taxon>Eukaryota</taxon>
        <taxon>Metazoa</taxon>
        <taxon>Spiralia</taxon>
        <taxon>Lophotrochozoa</taxon>
        <taxon>Mollusca</taxon>
        <taxon>Cephalopoda</taxon>
        <taxon>Coleoidea</taxon>
        <taxon>Octopodiformes</taxon>
        <taxon>Octopoda</taxon>
        <taxon>Incirrata</taxon>
        <taxon>Octopodidae</taxon>
        <taxon>Octopus</taxon>
    </lineage>
</organism>
<dbReference type="AlphaFoldDB" id="A0AA36AVV6"/>
<dbReference type="EMBL" id="OX597818">
    <property type="protein sequence ID" value="CAI9722593.1"/>
    <property type="molecule type" value="Genomic_DNA"/>
</dbReference>
<evidence type="ECO:0000313" key="1">
    <source>
        <dbReference type="EMBL" id="CAI9722593.1"/>
    </source>
</evidence>
<evidence type="ECO:0000313" key="2">
    <source>
        <dbReference type="Proteomes" id="UP001162480"/>
    </source>
</evidence>
<name>A0AA36AVV6_OCTVU</name>
<gene>
    <name evidence="1" type="ORF">OCTVUL_1B012961</name>
</gene>
<protein>
    <submittedName>
        <fullName evidence="1">Uncharacterized protein</fullName>
    </submittedName>
</protein>
<dbReference type="Proteomes" id="UP001162480">
    <property type="component" value="Chromosome 5"/>
</dbReference>
<accession>A0AA36AVV6</accession>
<sequence>MSVSCVHISGVSSVGSGVGDVVVIAFIGTVISAVITKCESGNIAVTVVIVTVIPGHNASVAAAITNGDVAAIIEYKSKSAKSHRKIFYGGMG</sequence>
<proteinExistence type="predicted"/>
<keyword evidence="2" id="KW-1185">Reference proteome</keyword>